<dbReference type="SUPFAM" id="SSF50978">
    <property type="entry name" value="WD40 repeat-like"/>
    <property type="match status" value="1"/>
</dbReference>
<dbReference type="SUPFAM" id="SSF51004">
    <property type="entry name" value="C-terminal (heme d1) domain of cytochrome cd1-nitrite reductase"/>
    <property type="match status" value="1"/>
</dbReference>
<feature type="repeat" description="WD" evidence="3">
    <location>
        <begin position="1152"/>
        <end position="1193"/>
    </location>
</feature>
<dbReference type="SUPFAM" id="SSF52540">
    <property type="entry name" value="P-loop containing nucleoside triphosphate hydrolases"/>
    <property type="match status" value="1"/>
</dbReference>
<evidence type="ECO:0000256" key="1">
    <source>
        <dbReference type="ARBA" id="ARBA00022574"/>
    </source>
</evidence>
<evidence type="ECO:0000259" key="5">
    <source>
        <dbReference type="SMART" id="SM00530"/>
    </source>
</evidence>
<dbReference type="PANTHER" id="PTHR22847:SF637">
    <property type="entry name" value="WD REPEAT DOMAIN 5B"/>
    <property type="match status" value="1"/>
</dbReference>
<dbReference type="CDD" id="cd00093">
    <property type="entry name" value="HTH_XRE"/>
    <property type="match status" value="1"/>
</dbReference>
<dbReference type="InterPro" id="IPR015943">
    <property type="entry name" value="WD40/YVTN_repeat-like_dom_sf"/>
</dbReference>
<dbReference type="Pfam" id="PF20703">
    <property type="entry name" value="nSTAND1"/>
    <property type="match status" value="1"/>
</dbReference>
<reference evidence="6 7" key="1">
    <citation type="submission" date="2024-06" db="EMBL/GenBank/DDBJ databases">
        <title>The Natural Products Discovery Center: Release of the First 8490 Sequenced Strains for Exploring Actinobacteria Biosynthetic Diversity.</title>
        <authorList>
            <person name="Kalkreuter E."/>
            <person name="Kautsar S.A."/>
            <person name="Yang D."/>
            <person name="Bader C.D."/>
            <person name="Teijaro C.N."/>
            <person name="Fluegel L."/>
            <person name="Davis C.M."/>
            <person name="Simpson J.R."/>
            <person name="Lauterbach L."/>
            <person name="Steele A.D."/>
            <person name="Gui C."/>
            <person name="Meng S."/>
            <person name="Li G."/>
            <person name="Viehrig K."/>
            <person name="Ye F."/>
            <person name="Su P."/>
            <person name="Kiefer A.F."/>
            <person name="Nichols A."/>
            <person name="Cepeda A.J."/>
            <person name="Yan W."/>
            <person name="Fan B."/>
            <person name="Jiang Y."/>
            <person name="Adhikari A."/>
            <person name="Zheng C.-J."/>
            <person name="Schuster L."/>
            <person name="Cowan T.M."/>
            <person name="Smanski M.J."/>
            <person name="Chevrette M.G."/>
            <person name="De Carvalho L.P.S."/>
            <person name="Shen B."/>
        </authorList>
    </citation>
    <scope>NUCLEOTIDE SEQUENCE [LARGE SCALE GENOMIC DNA]</scope>
    <source>
        <strain evidence="6 7">NPDC033843</strain>
    </source>
</reference>
<keyword evidence="2" id="KW-0677">Repeat</keyword>
<evidence type="ECO:0000256" key="3">
    <source>
        <dbReference type="PROSITE-ProRule" id="PRU00221"/>
    </source>
</evidence>
<dbReference type="PROSITE" id="PS50082">
    <property type="entry name" value="WD_REPEATS_2"/>
    <property type="match status" value="1"/>
</dbReference>
<dbReference type="InterPro" id="IPR010982">
    <property type="entry name" value="Lambda_DNA-bd_dom_sf"/>
</dbReference>
<gene>
    <name evidence="6" type="ORF">AB0E89_29965</name>
</gene>
<feature type="compositionally biased region" description="Low complexity" evidence="4">
    <location>
        <begin position="936"/>
        <end position="958"/>
    </location>
</feature>
<feature type="region of interest" description="Disordered" evidence="4">
    <location>
        <begin position="934"/>
        <end position="958"/>
    </location>
</feature>
<dbReference type="SUPFAM" id="SSF47413">
    <property type="entry name" value="lambda repressor-like DNA-binding domains"/>
    <property type="match status" value="1"/>
</dbReference>
<dbReference type="Gene3D" id="2.130.10.10">
    <property type="entry name" value="YVTN repeat-like/Quinoprotein amine dehydrogenase"/>
    <property type="match status" value="4"/>
</dbReference>
<keyword evidence="1 3" id="KW-0853">WD repeat</keyword>
<protein>
    <recommendedName>
        <fullName evidence="5">HTH cro/C1-type domain-containing protein</fullName>
    </recommendedName>
</protein>
<dbReference type="InterPro" id="IPR027417">
    <property type="entry name" value="P-loop_NTPase"/>
</dbReference>
<dbReference type="PANTHER" id="PTHR22847">
    <property type="entry name" value="WD40 REPEAT PROTEIN"/>
    <property type="match status" value="1"/>
</dbReference>
<dbReference type="InterPro" id="IPR049052">
    <property type="entry name" value="nSTAND1"/>
</dbReference>
<evidence type="ECO:0000256" key="2">
    <source>
        <dbReference type="ARBA" id="ARBA00022737"/>
    </source>
</evidence>
<name>A0ABV2ZQ92_9ACTN</name>
<dbReference type="SMART" id="SM00320">
    <property type="entry name" value="WD40"/>
    <property type="match status" value="5"/>
</dbReference>
<evidence type="ECO:0000313" key="6">
    <source>
        <dbReference type="EMBL" id="MEU3784718.1"/>
    </source>
</evidence>
<feature type="domain" description="HTH cro/C1-type" evidence="5">
    <location>
        <begin position="21"/>
        <end position="77"/>
    </location>
</feature>
<dbReference type="Gene3D" id="3.40.50.300">
    <property type="entry name" value="P-loop containing nucleotide triphosphate hydrolases"/>
    <property type="match status" value="1"/>
</dbReference>
<dbReference type="InterPro" id="IPR011048">
    <property type="entry name" value="Haem_d1_sf"/>
</dbReference>
<dbReference type="SMART" id="SM00530">
    <property type="entry name" value="HTH_XRE"/>
    <property type="match status" value="1"/>
</dbReference>
<feature type="compositionally biased region" description="Basic and acidic residues" evidence="4">
    <location>
        <begin position="85"/>
        <end position="94"/>
    </location>
</feature>
<proteinExistence type="predicted"/>
<keyword evidence="7" id="KW-1185">Reference proteome</keyword>
<dbReference type="RefSeq" id="WP_361706206.1">
    <property type="nucleotide sequence ID" value="NZ_JBEZVE010000017.1"/>
</dbReference>
<evidence type="ECO:0000256" key="4">
    <source>
        <dbReference type="SAM" id="MobiDB-lite"/>
    </source>
</evidence>
<dbReference type="InterPro" id="IPR001680">
    <property type="entry name" value="WD40_rpt"/>
</dbReference>
<comment type="caution">
    <text evidence="6">The sequence shown here is derived from an EMBL/GenBank/DDBJ whole genome shotgun (WGS) entry which is preliminary data.</text>
</comment>
<dbReference type="Proteomes" id="UP001550739">
    <property type="component" value="Unassembled WGS sequence"/>
</dbReference>
<feature type="region of interest" description="Disordered" evidence="4">
    <location>
        <begin position="85"/>
        <end position="105"/>
    </location>
</feature>
<organism evidence="6 7">
    <name type="scientific">Streptomyces sp. 900129855</name>
    <dbReference type="NCBI Taxonomy" id="3155129"/>
    <lineage>
        <taxon>Bacteria</taxon>
        <taxon>Bacillati</taxon>
        <taxon>Actinomycetota</taxon>
        <taxon>Actinomycetes</taxon>
        <taxon>Kitasatosporales</taxon>
        <taxon>Streptomycetaceae</taxon>
        <taxon>Streptomyces</taxon>
    </lineage>
</organism>
<dbReference type="Gene3D" id="1.10.260.40">
    <property type="entry name" value="lambda repressor-like DNA-binding domains"/>
    <property type="match status" value="1"/>
</dbReference>
<dbReference type="InterPro" id="IPR001387">
    <property type="entry name" value="Cro/C1-type_HTH"/>
</dbReference>
<dbReference type="InterPro" id="IPR036322">
    <property type="entry name" value="WD40_repeat_dom_sf"/>
</dbReference>
<accession>A0ABV2ZQ92</accession>
<dbReference type="EMBL" id="JBEZVE010000017">
    <property type="protein sequence ID" value="MEU3784718.1"/>
    <property type="molecule type" value="Genomic_DNA"/>
</dbReference>
<evidence type="ECO:0000313" key="7">
    <source>
        <dbReference type="Proteomes" id="UP001550739"/>
    </source>
</evidence>
<sequence length="1266" mass="136860">MGRPERPVDPQAGPVQRLAHQLRELRKEAGSPSYRAMAKTAGFSATTLSQAAAGERLPSLAVVRGYVCACGADVGEWETRWKEAEAEEAGTTREADDDVSPPYRGLTRFEPDDRELFFGRDRLAEQLNRLMRDHRFAVLFGASGSGKSSLLRAGLIPRLRDEIAARGRPAVLRVLTPGDRPAQTYGHLLTPAEGEPESWVVVDQFEEVFTLCRDRAERARFLDLLLAARDPDSRLKVLVAVRADFYARCAEHRGLADALNDSGLLVGAMTADELRDAVVKPAQAVGHLVERELTAKIVEEVLDQPGGLPMLSHALLETWRRRKGRMLTLAAYEAAGGVRGAIAASAEDVYGQLTTSRRRAARQLLLRMVEPGRDAPDTRRPLTRGELDEWADPDVPVVVERLARARLVTADEVGVHLAHEALITCWPRLRRWVDQDRERLRRHRALTEAARTWLEHDRDPGALYRGVRLDHAEEHFPDPGQDPALTATEREFLIAAFAAREAERRAAARSARRARTALGVLSAVLVVALVAGLAAWTQRRDNERRATEDAARRLASVADSLRTTDPRTAQLLGAAAWRVARLPETRGALLGSLGQSELDAFGDPASGDGLSRYLTDSGRTLLSAQGREWRTWDVARHRRITSGRLPQYRQVQAASPDGRLLALLGDDGVRLWDTVAGRWRGDPLPQSSTVDFSGSSYLVSHTDDPDVQVRSVADGRLLFRTQAKDSAAVAASPDGSVVAASPDGSVVAACPNGDGPLRVRDLRTQRAVHGRWERTAAICGDQRSTLVLGGRQQLAAVTPTRVLVWDLRSGNQLADLSDAAVSYVSFSADGRFLATADAQEVRVWRPGVEAPVFRHFLNNQHLYGGLAWDASRPLLRYLEGGTVHTLDVSAAVTSAWQNTPLDQVLLSPDGRTLATASRTGDHYRVELRDTGDGRLLRTLPSPRLPVSTDPSSPVSPEDTSALLAFSPDSKALAYGVSAPSSETSRQPLTIWDVTRGRTRTTVDLATKTSTGAVVTIALGPDARTLHLTRSSLTIIGTGGVGTLVNETWDTARGRRTAVLPTLSSSHLAARPDGRILVGDNRIAALPAGRVSGRALVQGDGIGALAFALDGSLLAAGDQTGRVALWDGRLRQRVGVLRNVFRVLPDDIGDGVFGDTSEAVSALAISADGKTLAVGGEAGSLQLWDIATQEPLGSPLTTSGEEIDTVAFSADGRTVYAGSVHVPLQRYPIDPARAVETVCARTSGAGLTRAQWRTYAPGVPYRNVCEG</sequence>
<dbReference type="Pfam" id="PF00400">
    <property type="entry name" value="WD40"/>
    <property type="match status" value="1"/>
</dbReference>